<keyword evidence="3" id="KW-1185">Reference proteome</keyword>
<dbReference type="EMBL" id="CP104874">
    <property type="protein sequence ID" value="WWF05212.1"/>
    <property type="molecule type" value="Genomic_DNA"/>
</dbReference>
<evidence type="ECO:0000313" key="3">
    <source>
        <dbReference type="Proteomes" id="UP001381003"/>
    </source>
</evidence>
<accession>A0ABZ2FD25</accession>
<reference evidence="2 3" key="1">
    <citation type="submission" date="2022-09" db="EMBL/GenBank/DDBJ databases">
        <title>Complete genome sequence of Janibacter terrae strain COS04-44, PCL-degrading bacteria isolated from oil spilled coast.</title>
        <authorList>
            <person name="Park H."/>
            <person name="Kim J.Y."/>
            <person name="An S.H."/>
            <person name="Lee C.M."/>
            <person name="Weon H.-Y."/>
        </authorList>
    </citation>
    <scope>NUCLEOTIDE SEQUENCE [LARGE SCALE GENOMIC DNA]</scope>
    <source>
        <strain evidence="2 3">COS04-44</strain>
    </source>
</reference>
<evidence type="ECO:0000256" key="1">
    <source>
        <dbReference type="SAM" id="MobiDB-lite"/>
    </source>
</evidence>
<organism evidence="2 3">
    <name type="scientific">Janibacter terrae</name>
    <dbReference type="NCBI Taxonomy" id="103817"/>
    <lineage>
        <taxon>Bacteria</taxon>
        <taxon>Bacillati</taxon>
        <taxon>Actinomycetota</taxon>
        <taxon>Actinomycetes</taxon>
        <taxon>Micrococcales</taxon>
        <taxon>Intrasporangiaceae</taxon>
        <taxon>Janibacter</taxon>
    </lineage>
</organism>
<sequence>MVLRSERIEYNGTVYDSWADLPPEVQDLVRTRMPDTDGDGIPDVLQGGPVPEPVVTTTYSVDGTEYTSLDELPPDVRAHLQRAMAWGTTPGGSFTERVAGQPLDKPRRQWWRRLFG</sequence>
<proteinExistence type="predicted"/>
<evidence type="ECO:0000313" key="2">
    <source>
        <dbReference type="EMBL" id="WWF05212.1"/>
    </source>
</evidence>
<name>A0ABZ2FD25_9MICO</name>
<protein>
    <submittedName>
        <fullName evidence="2">Uncharacterized protein</fullName>
    </submittedName>
</protein>
<dbReference type="Proteomes" id="UP001381003">
    <property type="component" value="Chromosome"/>
</dbReference>
<feature type="region of interest" description="Disordered" evidence="1">
    <location>
        <begin position="31"/>
        <end position="52"/>
    </location>
</feature>
<dbReference type="RefSeq" id="WP_338538255.1">
    <property type="nucleotide sequence ID" value="NZ_CP104874.1"/>
</dbReference>
<gene>
    <name evidence="2" type="ORF">N5P18_16400</name>
</gene>